<evidence type="ECO:0000313" key="3">
    <source>
        <dbReference type="Proteomes" id="UP000636800"/>
    </source>
</evidence>
<evidence type="ECO:0000313" key="1">
    <source>
        <dbReference type="EMBL" id="KAG0479860.1"/>
    </source>
</evidence>
<accession>A0A835V144</accession>
<reference evidence="3 4" key="1">
    <citation type="journal article" date="2020" name="Nat. Food">
        <title>A phased Vanilla planifolia genome enables genetic improvement of flavour and production.</title>
        <authorList>
            <person name="Hasing T."/>
            <person name="Tang H."/>
            <person name="Brym M."/>
            <person name="Khazi F."/>
            <person name="Huang T."/>
            <person name="Chambers A.H."/>
        </authorList>
    </citation>
    <scope>NUCLEOTIDE SEQUENCE [LARGE SCALE GENOMIC DNA]</scope>
    <source>
        <tissue evidence="1">Leaf</tissue>
    </source>
</reference>
<dbReference type="AlphaFoldDB" id="A0A835V144"/>
<evidence type="ECO:0000313" key="2">
    <source>
        <dbReference type="EMBL" id="KAG0482362.1"/>
    </source>
</evidence>
<comment type="caution">
    <text evidence="1">The sequence shown here is derived from an EMBL/GenBank/DDBJ whole genome shotgun (WGS) entry which is preliminary data.</text>
</comment>
<protein>
    <submittedName>
        <fullName evidence="1">Uncharacterized protein</fullName>
    </submittedName>
</protein>
<keyword evidence="3" id="KW-1185">Reference proteome</keyword>
<organism evidence="1 3">
    <name type="scientific">Vanilla planifolia</name>
    <name type="common">Vanilla</name>
    <dbReference type="NCBI Taxonomy" id="51239"/>
    <lineage>
        <taxon>Eukaryota</taxon>
        <taxon>Viridiplantae</taxon>
        <taxon>Streptophyta</taxon>
        <taxon>Embryophyta</taxon>
        <taxon>Tracheophyta</taxon>
        <taxon>Spermatophyta</taxon>
        <taxon>Magnoliopsida</taxon>
        <taxon>Liliopsida</taxon>
        <taxon>Asparagales</taxon>
        <taxon>Orchidaceae</taxon>
        <taxon>Vanilloideae</taxon>
        <taxon>Vanilleae</taxon>
        <taxon>Vanilla</taxon>
    </lineage>
</organism>
<dbReference type="Proteomes" id="UP000639772">
    <property type="component" value="Unassembled WGS sequence"/>
</dbReference>
<dbReference type="EMBL" id="JADCNL010000005">
    <property type="protein sequence ID" value="KAG0479860.1"/>
    <property type="molecule type" value="Genomic_DNA"/>
</dbReference>
<name>A0A835V144_VANPL</name>
<sequence>MRIQDLLGIVRNSLSIHEHLFHTHKALMTTTEMRSHFYDLHTWYYIINYPYSQRSKPRHNLIRQAFTVTTYNTLRISTSYKSPSYDIVISFLPSLGNNHAYAKTVSFTSPVRYRDRFITNPIDDISMS</sequence>
<dbReference type="Proteomes" id="UP000636800">
    <property type="component" value="Chromosome 5"/>
</dbReference>
<evidence type="ECO:0000313" key="4">
    <source>
        <dbReference type="Proteomes" id="UP000639772"/>
    </source>
</evidence>
<dbReference type="EMBL" id="JADCNM010000005">
    <property type="protein sequence ID" value="KAG0482362.1"/>
    <property type="molecule type" value="Genomic_DNA"/>
</dbReference>
<gene>
    <name evidence="2" type="ORF">HPP92_010446</name>
    <name evidence="1" type="ORF">HPP92_010718</name>
</gene>
<proteinExistence type="predicted"/>